<dbReference type="EMBL" id="JABSTQ010011427">
    <property type="protein sequence ID" value="KAG0411493.1"/>
    <property type="molecule type" value="Genomic_DNA"/>
</dbReference>
<sequence length="1134" mass="124505">MEEDVCEEYKSSLLDLTCNSKPLINMLTMLAEENIDQAPRIVRSIEEHLQKVPIEMKLPVLYLIDSIMKNVGGAYRALFTQNVVSNFCSVFEKGDEKMRMQLFKLRQTWAEIFPNKKLFGLDTRVKALDPAWPVMAKEPQQSTTIHVNPKFLEAKAVSGTLSLWTDRSRVGSGFCFECTQGSADNQRSNYTDPCVVAQVLGTVAPSSEGEQVQRMLLQKQQEFILLQRQKLQLELQMQQQQLKQKQEAEQLMKSLKSAPGGAIRNTLPPPPVPGGTPMRPQVLQPQTPMTARDPRLQQRLVPPPDFGRPPPNTVLPPALQPSSEVRIAASVPTPAQPEKTPSSPEKRSGVRGSAKDDGVSKPPPKKFRIPKTTDRKKSTEEGGKNGTGPGKTSPTKASPTKSRKANEDKDERHAHRSLTSSSASSPGRGGKKSRGKGNKSSSKGEENIRPADVEKSRNAANSNNVSPVESEALQTGDVDMRIIPEKKRDVDVGSNGESPQLKKHKGGGEAVLGDFDYRKGPGANSTSQRGWAQYKATHPDEYKNPLRPARENMDGRDEDLRQLPPGAAAGRGGASMGRGGFQGRGGGQPLVDRFGRPLFRRLMSDPRFRSHVGQGPGNDPNLLQQQQQQRLQMERMLADPEAFLQQTEEQLRAGLLNPDLHRELKAELEKLSQFRKSQPLLPLDWQRITQGPGFPWNAGSPFPGMNPVKELPPPSEPAPAMGSIQVDTQMRKVQFVEDTAVVLMGGTETRQIMFKGPPKRVRIDDMEPILLSFDGVAQEFVSKRTGKKRTIKFGAPLREIFLDGVPYSAQFDNKPVAIKTADGEVHLVCLEPPPPRVDIERRPPEHVLRVLGLHPEKLANTDSDLRSLPMELSKPTAGSEGENSMDVDMRVPPQQPPPPEATKDVDLRKPPDAEGSGAPAKGPWNSPQRGGSSTTWVPPPDCGFQPAGKESGGWVRYGNATEERPPPNNSWPQQPMPQPPQDPGMHQRWPGGPPRDWNSNFGGEFPGGPNAHGGGPNRGGNMHGGGYSVKEYPSYFREDFPHPQMHPHPLGVGDMTRPPGFMQPQFALRPPGFPPGGEAPKHMPPLAPPPGLGPPPPQGMLAHGPPMPPPTMPLPGHSWCHRVRRSSNSKGHRR</sequence>
<evidence type="ECO:0000313" key="2">
    <source>
        <dbReference type="Proteomes" id="UP000805193"/>
    </source>
</evidence>
<accession>A0AC60NWG9</accession>
<evidence type="ECO:0000313" key="1">
    <source>
        <dbReference type="EMBL" id="KAG0411493.1"/>
    </source>
</evidence>
<gene>
    <name evidence="1" type="ORF">HPB47_011380</name>
</gene>
<organism evidence="1 2">
    <name type="scientific">Ixodes persulcatus</name>
    <name type="common">Taiga tick</name>
    <dbReference type="NCBI Taxonomy" id="34615"/>
    <lineage>
        <taxon>Eukaryota</taxon>
        <taxon>Metazoa</taxon>
        <taxon>Ecdysozoa</taxon>
        <taxon>Arthropoda</taxon>
        <taxon>Chelicerata</taxon>
        <taxon>Arachnida</taxon>
        <taxon>Acari</taxon>
        <taxon>Parasitiformes</taxon>
        <taxon>Ixodida</taxon>
        <taxon>Ixodoidea</taxon>
        <taxon>Ixodidae</taxon>
        <taxon>Ixodinae</taxon>
        <taxon>Ixodes</taxon>
    </lineage>
</organism>
<dbReference type="Proteomes" id="UP000805193">
    <property type="component" value="Unassembled WGS sequence"/>
</dbReference>
<keyword evidence="2" id="KW-1185">Reference proteome</keyword>
<reference evidence="1 2" key="1">
    <citation type="journal article" date="2020" name="Cell">
        <title>Large-Scale Comparative Analyses of Tick Genomes Elucidate Their Genetic Diversity and Vector Capacities.</title>
        <authorList>
            <consortium name="Tick Genome and Microbiome Consortium (TIGMIC)"/>
            <person name="Jia N."/>
            <person name="Wang J."/>
            <person name="Shi W."/>
            <person name="Du L."/>
            <person name="Sun Y."/>
            <person name="Zhan W."/>
            <person name="Jiang J.F."/>
            <person name="Wang Q."/>
            <person name="Zhang B."/>
            <person name="Ji P."/>
            <person name="Bell-Sakyi L."/>
            <person name="Cui X.M."/>
            <person name="Yuan T.T."/>
            <person name="Jiang B.G."/>
            <person name="Yang W.F."/>
            <person name="Lam T.T."/>
            <person name="Chang Q.C."/>
            <person name="Ding S.J."/>
            <person name="Wang X.J."/>
            <person name="Zhu J.G."/>
            <person name="Ruan X.D."/>
            <person name="Zhao L."/>
            <person name="Wei J.T."/>
            <person name="Ye R.Z."/>
            <person name="Que T.C."/>
            <person name="Du C.H."/>
            <person name="Zhou Y.H."/>
            <person name="Cheng J.X."/>
            <person name="Dai P.F."/>
            <person name="Guo W.B."/>
            <person name="Han X.H."/>
            <person name="Huang E.J."/>
            <person name="Li L.F."/>
            <person name="Wei W."/>
            <person name="Gao Y.C."/>
            <person name="Liu J.Z."/>
            <person name="Shao H.Z."/>
            <person name="Wang X."/>
            <person name="Wang C.C."/>
            <person name="Yang T.C."/>
            <person name="Huo Q.B."/>
            <person name="Li W."/>
            <person name="Chen H.Y."/>
            <person name="Chen S.E."/>
            <person name="Zhou L.G."/>
            <person name="Ni X.B."/>
            <person name="Tian J.H."/>
            <person name="Sheng Y."/>
            <person name="Liu T."/>
            <person name="Pan Y.S."/>
            <person name="Xia L.Y."/>
            <person name="Li J."/>
            <person name="Zhao F."/>
            <person name="Cao W.C."/>
        </authorList>
    </citation>
    <scope>NUCLEOTIDE SEQUENCE [LARGE SCALE GENOMIC DNA]</scope>
    <source>
        <strain evidence="1">Iper-2018</strain>
    </source>
</reference>
<name>A0AC60NWG9_IXOPE</name>
<protein>
    <submittedName>
        <fullName evidence="1">Uncharacterized protein</fullName>
    </submittedName>
</protein>
<proteinExistence type="predicted"/>
<comment type="caution">
    <text evidence="1">The sequence shown here is derived from an EMBL/GenBank/DDBJ whole genome shotgun (WGS) entry which is preliminary data.</text>
</comment>